<evidence type="ECO:0000256" key="1">
    <source>
        <dbReference type="SAM" id="SignalP"/>
    </source>
</evidence>
<accession>A0A9E7JYD4</accession>
<dbReference type="PANTHER" id="PTHR31692">
    <property type="entry name" value="EXPANSIN-B3"/>
    <property type="match status" value="1"/>
</dbReference>
<feature type="chain" id="PRO_5039425601" description="Expansin-like EG45 domain-containing protein" evidence="1">
    <location>
        <begin position="24"/>
        <end position="210"/>
    </location>
</feature>
<dbReference type="Proteomes" id="UP001055439">
    <property type="component" value="Chromosome 4"/>
</dbReference>
<protein>
    <recommendedName>
        <fullName evidence="4">Expansin-like EG45 domain-containing protein</fullName>
    </recommendedName>
</protein>
<name>A0A9E7JYD4_9LILI</name>
<dbReference type="InterPro" id="IPR036749">
    <property type="entry name" value="Expansin_CBD_sf"/>
</dbReference>
<dbReference type="SUPFAM" id="SSF49590">
    <property type="entry name" value="PHL pollen allergen"/>
    <property type="match status" value="1"/>
</dbReference>
<evidence type="ECO:0000313" key="3">
    <source>
        <dbReference type="Proteomes" id="UP001055439"/>
    </source>
</evidence>
<organism evidence="2 3">
    <name type="scientific">Musa troglodytarum</name>
    <name type="common">fe'i banana</name>
    <dbReference type="NCBI Taxonomy" id="320322"/>
    <lineage>
        <taxon>Eukaryota</taxon>
        <taxon>Viridiplantae</taxon>
        <taxon>Streptophyta</taxon>
        <taxon>Embryophyta</taxon>
        <taxon>Tracheophyta</taxon>
        <taxon>Spermatophyta</taxon>
        <taxon>Magnoliopsida</taxon>
        <taxon>Liliopsida</taxon>
        <taxon>Zingiberales</taxon>
        <taxon>Musaceae</taxon>
        <taxon>Musa</taxon>
    </lineage>
</organism>
<evidence type="ECO:0000313" key="2">
    <source>
        <dbReference type="EMBL" id="URD96826.1"/>
    </source>
</evidence>
<proteinExistence type="predicted"/>
<evidence type="ECO:0008006" key="4">
    <source>
        <dbReference type="Google" id="ProtNLM"/>
    </source>
</evidence>
<dbReference type="SUPFAM" id="SSF50685">
    <property type="entry name" value="Barwin-like endoglucanases"/>
    <property type="match status" value="1"/>
</dbReference>
<dbReference type="OrthoDB" id="5823761at2759"/>
<sequence>MALFTEILLFCLPSLLFQSPARAANACSACFAESTPAYSPNSDKQGTEAGACNYGAFRETLNGANASAASNLYRNGVVAVRCTDANRCSNDGVAVAIADSEASGGAEFILSQHACLRQDGSDCWCRVSCSHPNKNITFKIDQSSDCPSYLAFQTENLTYKLLERSNGEVWAVVSPPRGPLSVRMLLSGGDEDETWLVPPHDIDLDCWSNL</sequence>
<dbReference type="AlphaFoldDB" id="A0A9E7JYD4"/>
<dbReference type="Gene3D" id="2.40.40.10">
    <property type="entry name" value="RlpA-like domain"/>
    <property type="match status" value="1"/>
</dbReference>
<keyword evidence="1" id="KW-0732">Signal</keyword>
<feature type="signal peptide" evidence="1">
    <location>
        <begin position="1"/>
        <end position="23"/>
    </location>
</feature>
<dbReference type="EMBL" id="CP097506">
    <property type="protein sequence ID" value="URD96826.1"/>
    <property type="molecule type" value="Genomic_DNA"/>
</dbReference>
<reference evidence="2" key="1">
    <citation type="submission" date="2022-05" db="EMBL/GenBank/DDBJ databases">
        <title>The Musa troglodytarum L. genome provides insights into the mechanism of non-climacteric behaviour and enrichment of carotenoids.</title>
        <authorList>
            <person name="Wang J."/>
        </authorList>
    </citation>
    <scope>NUCLEOTIDE SEQUENCE</scope>
    <source>
        <tissue evidence="2">Leaf</tissue>
    </source>
</reference>
<keyword evidence="3" id="KW-1185">Reference proteome</keyword>
<dbReference type="InterPro" id="IPR036908">
    <property type="entry name" value="RlpA-like_sf"/>
</dbReference>
<dbReference type="PANTHER" id="PTHR31692:SF92">
    <property type="entry name" value="EXPANSIN-LIKE B1"/>
    <property type="match status" value="1"/>
</dbReference>
<gene>
    <name evidence="2" type="ORF">MUK42_35936</name>
</gene>